<dbReference type="AlphaFoldDB" id="A0AAD6TMP4"/>
<gene>
    <name evidence="1" type="ORF">B0H15DRAFT_806810</name>
</gene>
<accession>A0AAD6TMP4</accession>
<reference evidence="1" key="1">
    <citation type="submission" date="2023-03" db="EMBL/GenBank/DDBJ databases">
        <title>Massive genome expansion in bonnet fungi (Mycena s.s.) driven by repeated elements and novel gene families across ecological guilds.</title>
        <authorList>
            <consortium name="Lawrence Berkeley National Laboratory"/>
            <person name="Harder C.B."/>
            <person name="Miyauchi S."/>
            <person name="Viragh M."/>
            <person name="Kuo A."/>
            <person name="Thoen E."/>
            <person name="Andreopoulos B."/>
            <person name="Lu D."/>
            <person name="Skrede I."/>
            <person name="Drula E."/>
            <person name="Henrissat B."/>
            <person name="Morin E."/>
            <person name="Kohler A."/>
            <person name="Barry K."/>
            <person name="LaButti K."/>
            <person name="Morin E."/>
            <person name="Salamov A."/>
            <person name="Lipzen A."/>
            <person name="Mereny Z."/>
            <person name="Hegedus B."/>
            <person name="Baldrian P."/>
            <person name="Stursova M."/>
            <person name="Weitz H."/>
            <person name="Taylor A."/>
            <person name="Grigoriev I.V."/>
            <person name="Nagy L.G."/>
            <person name="Martin F."/>
            <person name="Kauserud H."/>
        </authorList>
    </citation>
    <scope>NUCLEOTIDE SEQUENCE</scope>
    <source>
        <strain evidence="1">CBHHK173m</strain>
    </source>
</reference>
<evidence type="ECO:0000313" key="1">
    <source>
        <dbReference type="EMBL" id="KAJ7073358.1"/>
    </source>
</evidence>
<evidence type="ECO:0000313" key="2">
    <source>
        <dbReference type="Proteomes" id="UP001222325"/>
    </source>
</evidence>
<dbReference type="Proteomes" id="UP001222325">
    <property type="component" value="Unassembled WGS sequence"/>
</dbReference>
<proteinExistence type="predicted"/>
<organism evidence="1 2">
    <name type="scientific">Mycena belliarum</name>
    <dbReference type="NCBI Taxonomy" id="1033014"/>
    <lineage>
        <taxon>Eukaryota</taxon>
        <taxon>Fungi</taxon>
        <taxon>Dikarya</taxon>
        <taxon>Basidiomycota</taxon>
        <taxon>Agaricomycotina</taxon>
        <taxon>Agaricomycetes</taxon>
        <taxon>Agaricomycetidae</taxon>
        <taxon>Agaricales</taxon>
        <taxon>Marasmiineae</taxon>
        <taxon>Mycenaceae</taxon>
        <taxon>Mycena</taxon>
    </lineage>
</organism>
<comment type="caution">
    <text evidence="1">The sequence shown here is derived from an EMBL/GenBank/DDBJ whole genome shotgun (WGS) entry which is preliminary data.</text>
</comment>
<dbReference type="EMBL" id="JARJCN010000116">
    <property type="protein sequence ID" value="KAJ7073358.1"/>
    <property type="molecule type" value="Genomic_DNA"/>
</dbReference>
<sequence>MSDPLYLSDPMANGQAHKKIKAKRKVQRARADRQYELRSAAAHTQSSVFLACNEIILYHFLEACTLATLIKLSHTSHLFRTLVKTLHCLRLIRIVEQFLGTYNVEAFFIILEQTGSAIGGSTLPCVLAPPIDDVDDWMPSNLNLFIPRGQSRPWHNFLLSLGLHCRSFQPGIVHPYKAVTSPHVEYDSKLEGCPISITESANLCVLSPATAAATTLGMCVATCSNMYIFYPELMFQCRALEAYYQPTVRSCITMDTRGYLCWGGYRDQMRDNGTVGIPFTDVSIKWRLGIRCSNHHCPWFSDNHPWFTADN</sequence>
<protein>
    <recommendedName>
        <fullName evidence="3">F-box domain-containing protein</fullName>
    </recommendedName>
</protein>
<keyword evidence="2" id="KW-1185">Reference proteome</keyword>
<evidence type="ECO:0008006" key="3">
    <source>
        <dbReference type="Google" id="ProtNLM"/>
    </source>
</evidence>
<name>A0AAD6TMP4_9AGAR</name>